<feature type="transmembrane region" description="Helical" evidence="1">
    <location>
        <begin position="231"/>
        <end position="250"/>
    </location>
</feature>
<dbReference type="AlphaFoldDB" id="A0AAJ6LYE4"/>
<feature type="transmembrane region" description="Helical" evidence="1">
    <location>
        <begin position="304"/>
        <end position="327"/>
    </location>
</feature>
<gene>
    <name evidence="2" type="ORF">RI108_18970</name>
</gene>
<dbReference type="Proteomes" id="UP001258207">
    <property type="component" value="Chromosome"/>
</dbReference>
<reference evidence="2" key="1">
    <citation type="submission" date="2023-09" db="EMBL/GenBank/DDBJ databases">
        <title>First report of Pseudomonas coleopterorum DJ13 causing leaf spot on Rhododendron pulchrum Sweet in China.</title>
        <authorList>
            <person name="Zhang Y."/>
        </authorList>
    </citation>
    <scope>NUCLEOTIDE SEQUENCE</scope>
    <source>
        <strain evidence="2">DJ13</strain>
    </source>
</reference>
<sequence>MRAAKGVVSVGSCPLSNANLQHGILSLKEGTFPMTAEIKVQQPTAQYSLLEQPSDTLRPTSYRQALFGLLADIKWWLPLAATIISILLLTKYLWLIHHPELILSSLGNPANLVAWLFFTLLVLASLLIIVSVPSVAFMMCITQCAPRRELEKKLSFRFGLIVGGGYGLLSLNLLGSTFEMTFPPVYFFVFVAVIAAWAAWHVLCSETSLYETVLELSPGPRKPWHRRGYRTVRLGWIGVLLAFTSMSGVFPAQLGLMAWRGGENGWEGRGAIGVCFFIMCIYLAPVMSFYLSEGSVLQRTGRSALTLLVCVFINAMLLPAILDVWVYSAGNLIKIRDNTELRYVLDENNYPRELFNKSLWQWEAYEGSKGLYSIKAFRQFRFGDILLICPTRYRNLSMKEIDGYAHLCITLSDANVKVAAPIVSKDITPLPKPDCILATQMPTPPPLLIKNMGLCLYRSLYQ</sequence>
<keyword evidence="1" id="KW-0812">Transmembrane</keyword>
<feature type="transmembrane region" description="Helical" evidence="1">
    <location>
        <begin position="154"/>
        <end position="173"/>
    </location>
</feature>
<proteinExistence type="predicted"/>
<accession>A0AAJ6LYE4</accession>
<evidence type="ECO:0000313" key="3">
    <source>
        <dbReference type="Proteomes" id="UP001258207"/>
    </source>
</evidence>
<organism evidence="2 3">
    <name type="scientific">Pseudomonas coleopterorum</name>
    <dbReference type="NCBI Taxonomy" id="1605838"/>
    <lineage>
        <taxon>Bacteria</taxon>
        <taxon>Pseudomonadati</taxon>
        <taxon>Pseudomonadota</taxon>
        <taxon>Gammaproteobacteria</taxon>
        <taxon>Pseudomonadales</taxon>
        <taxon>Pseudomonadaceae</taxon>
        <taxon>Pseudomonas</taxon>
    </lineage>
</organism>
<keyword evidence="1" id="KW-0472">Membrane</keyword>
<feature type="transmembrane region" description="Helical" evidence="1">
    <location>
        <begin position="114"/>
        <end position="142"/>
    </location>
</feature>
<protein>
    <submittedName>
        <fullName evidence="2">Uncharacterized protein</fullName>
    </submittedName>
</protein>
<evidence type="ECO:0000313" key="2">
    <source>
        <dbReference type="EMBL" id="WNC09324.1"/>
    </source>
</evidence>
<dbReference type="RefSeq" id="WP_310791750.1">
    <property type="nucleotide sequence ID" value="NZ_CP134081.1"/>
</dbReference>
<feature type="transmembrane region" description="Helical" evidence="1">
    <location>
        <begin position="270"/>
        <end position="292"/>
    </location>
</feature>
<feature type="transmembrane region" description="Helical" evidence="1">
    <location>
        <begin position="75"/>
        <end position="94"/>
    </location>
</feature>
<feature type="transmembrane region" description="Helical" evidence="1">
    <location>
        <begin position="185"/>
        <end position="203"/>
    </location>
</feature>
<name>A0AAJ6LYE4_9PSED</name>
<dbReference type="EMBL" id="CP134081">
    <property type="protein sequence ID" value="WNC09324.1"/>
    <property type="molecule type" value="Genomic_DNA"/>
</dbReference>
<keyword evidence="1" id="KW-1133">Transmembrane helix</keyword>
<evidence type="ECO:0000256" key="1">
    <source>
        <dbReference type="SAM" id="Phobius"/>
    </source>
</evidence>